<gene>
    <name evidence="4" type="ORF">ABVK25_002663</name>
</gene>
<proteinExistence type="predicted"/>
<dbReference type="Proteomes" id="UP001590951">
    <property type="component" value="Unassembled WGS sequence"/>
</dbReference>
<keyword evidence="1" id="KW-0677">Repeat</keyword>
<feature type="repeat" description="ANK" evidence="3">
    <location>
        <begin position="18"/>
        <end position="50"/>
    </location>
</feature>
<keyword evidence="5" id="KW-1185">Reference proteome</keyword>
<evidence type="ECO:0000256" key="1">
    <source>
        <dbReference type="ARBA" id="ARBA00022737"/>
    </source>
</evidence>
<accession>A0ABR4BGG6</accession>
<protein>
    <recommendedName>
        <fullName evidence="6">Ankyrin</fullName>
    </recommendedName>
</protein>
<sequence length="214" mass="24108">MVNVLLDHGADMDLPNNHGSTPLHRAVWEERPRIALRLLARGADSTKRDDDTNTRWHLAADEEVAILKILIQFRKAKISVVAANSVEASTPLVRAAEIGSVETLTLLWDLWERGELDHPSHMSLFHYAALFSKLAAVELILQKGFDPMRIYDEETILHWALDDATEAVSINKIRLLLDKGVDPCSAPIDGERVTTTTVHHLCKHDTFRKRDPDL</sequence>
<evidence type="ECO:0000256" key="2">
    <source>
        <dbReference type="ARBA" id="ARBA00023043"/>
    </source>
</evidence>
<evidence type="ECO:0000313" key="4">
    <source>
        <dbReference type="EMBL" id="KAL2056924.1"/>
    </source>
</evidence>
<dbReference type="SUPFAM" id="SSF48403">
    <property type="entry name" value="Ankyrin repeat"/>
    <property type="match status" value="1"/>
</dbReference>
<name>A0ABR4BGG6_9LECA</name>
<dbReference type="SMART" id="SM00248">
    <property type="entry name" value="ANK"/>
    <property type="match status" value="4"/>
</dbReference>
<dbReference type="PROSITE" id="PS50297">
    <property type="entry name" value="ANK_REP_REGION"/>
    <property type="match status" value="1"/>
</dbReference>
<dbReference type="Pfam" id="PF13637">
    <property type="entry name" value="Ank_4"/>
    <property type="match status" value="1"/>
</dbReference>
<comment type="caution">
    <text evidence="4">The sequence shown here is derived from an EMBL/GenBank/DDBJ whole genome shotgun (WGS) entry which is preliminary data.</text>
</comment>
<evidence type="ECO:0000256" key="3">
    <source>
        <dbReference type="PROSITE-ProRule" id="PRU00023"/>
    </source>
</evidence>
<keyword evidence="2 3" id="KW-0040">ANK repeat</keyword>
<dbReference type="PANTHER" id="PTHR24198">
    <property type="entry name" value="ANKYRIN REPEAT AND PROTEIN KINASE DOMAIN-CONTAINING PROTEIN"/>
    <property type="match status" value="1"/>
</dbReference>
<dbReference type="PANTHER" id="PTHR24198:SF165">
    <property type="entry name" value="ANKYRIN REPEAT-CONTAINING PROTEIN-RELATED"/>
    <property type="match status" value="1"/>
</dbReference>
<evidence type="ECO:0008006" key="6">
    <source>
        <dbReference type="Google" id="ProtNLM"/>
    </source>
</evidence>
<evidence type="ECO:0000313" key="5">
    <source>
        <dbReference type="Proteomes" id="UP001590951"/>
    </source>
</evidence>
<reference evidence="4 5" key="1">
    <citation type="submission" date="2024-09" db="EMBL/GenBank/DDBJ databases">
        <title>Rethinking Asexuality: The Enigmatic Case of Functional Sexual Genes in Lepraria (Stereocaulaceae).</title>
        <authorList>
            <person name="Doellman M."/>
            <person name="Sun Y."/>
            <person name="Barcenas-Pena A."/>
            <person name="Lumbsch H.T."/>
            <person name="Grewe F."/>
        </authorList>
    </citation>
    <scope>NUCLEOTIDE SEQUENCE [LARGE SCALE GENOMIC DNA]</scope>
    <source>
        <strain evidence="4 5">Grewe 0041</strain>
    </source>
</reference>
<organism evidence="4 5">
    <name type="scientific">Lepraria finkii</name>
    <dbReference type="NCBI Taxonomy" id="1340010"/>
    <lineage>
        <taxon>Eukaryota</taxon>
        <taxon>Fungi</taxon>
        <taxon>Dikarya</taxon>
        <taxon>Ascomycota</taxon>
        <taxon>Pezizomycotina</taxon>
        <taxon>Lecanoromycetes</taxon>
        <taxon>OSLEUM clade</taxon>
        <taxon>Lecanoromycetidae</taxon>
        <taxon>Lecanorales</taxon>
        <taxon>Lecanorineae</taxon>
        <taxon>Stereocaulaceae</taxon>
        <taxon>Lepraria</taxon>
    </lineage>
</organism>
<dbReference type="InterPro" id="IPR036770">
    <property type="entry name" value="Ankyrin_rpt-contain_sf"/>
</dbReference>
<dbReference type="PROSITE" id="PS50088">
    <property type="entry name" value="ANK_REPEAT"/>
    <property type="match status" value="1"/>
</dbReference>
<dbReference type="Gene3D" id="1.25.40.20">
    <property type="entry name" value="Ankyrin repeat-containing domain"/>
    <property type="match status" value="2"/>
</dbReference>
<dbReference type="Pfam" id="PF12796">
    <property type="entry name" value="Ank_2"/>
    <property type="match status" value="1"/>
</dbReference>
<dbReference type="EMBL" id="JBHFEH010000006">
    <property type="protein sequence ID" value="KAL2056924.1"/>
    <property type="molecule type" value="Genomic_DNA"/>
</dbReference>
<dbReference type="InterPro" id="IPR002110">
    <property type="entry name" value="Ankyrin_rpt"/>
</dbReference>